<name>A0A2T6BQP7_9FLAO</name>
<dbReference type="Gene3D" id="3.40.50.150">
    <property type="entry name" value="Vaccinia Virus protein VP39"/>
    <property type="match status" value="1"/>
</dbReference>
<keyword evidence="4 7" id="KW-0489">Methyltransferase</keyword>
<dbReference type="InterPro" id="IPR029063">
    <property type="entry name" value="SAM-dependent_MTases_sf"/>
</dbReference>
<dbReference type="Pfam" id="PF01135">
    <property type="entry name" value="PCMT"/>
    <property type="match status" value="1"/>
</dbReference>
<keyword evidence="5 7" id="KW-0808">Transferase</keyword>
<dbReference type="AlphaFoldDB" id="A0A2T6BQP7"/>
<comment type="function">
    <text evidence="7">Catalyzes the methyl esterification of L-isoaspartyl residues in peptides and proteins that result from spontaneous decomposition of normal L-aspartyl and L-asparaginyl residues. It plays a role in the repair and/or degradation of damaged proteins.</text>
</comment>
<dbReference type="EC" id="2.1.1.77" evidence="7"/>
<dbReference type="SUPFAM" id="SSF53335">
    <property type="entry name" value="S-adenosyl-L-methionine-dependent methyltransferases"/>
    <property type="match status" value="1"/>
</dbReference>
<evidence type="ECO:0000256" key="4">
    <source>
        <dbReference type="ARBA" id="ARBA00022603"/>
    </source>
</evidence>
<keyword evidence="3 7" id="KW-0963">Cytoplasm</keyword>
<reference evidence="8 9" key="1">
    <citation type="submission" date="2018-04" db="EMBL/GenBank/DDBJ databases">
        <title>Genomic Encyclopedia of Archaeal and Bacterial Type Strains, Phase II (KMG-II): from individual species to whole genera.</title>
        <authorList>
            <person name="Goeker M."/>
        </authorList>
    </citation>
    <scope>NUCLEOTIDE SEQUENCE [LARGE SCALE GENOMIC DNA]</scope>
    <source>
        <strain evidence="8 9">DSM 25731</strain>
    </source>
</reference>
<sequence length="249" mass="28065">MISCEFTTETHSLSISCIFTNFFSLIAKKYCYFCEQMKDSFKHKGMRNQLAQIVADKGITDEKVLDGIRNIPRHLFMDSSFEAHAYQDKAFPIAADQTISQPYTVAFQTQLLEIKSGDTILEIGTGSGYQTAMLLELGAKVYSIERQKELFKRTSLFLPKLGYRPKKLIFGDGYKGLPEQAPFDGIVVTAGAPFVPKPLLGQLKIGGKLVIPVGEKAQIMTLFIRTSEKEFTKKEFGEFRFVPMLEDKN</sequence>
<comment type="subcellular location">
    <subcellularLocation>
        <location evidence="1 7">Cytoplasm</location>
    </subcellularLocation>
</comment>
<dbReference type="Proteomes" id="UP000244090">
    <property type="component" value="Unassembled WGS sequence"/>
</dbReference>
<dbReference type="PANTHER" id="PTHR11579:SF0">
    <property type="entry name" value="PROTEIN-L-ISOASPARTATE(D-ASPARTATE) O-METHYLTRANSFERASE"/>
    <property type="match status" value="1"/>
</dbReference>
<organism evidence="8 9">
    <name type="scientific">Kordia periserrulae</name>
    <dbReference type="NCBI Taxonomy" id="701523"/>
    <lineage>
        <taxon>Bacteria</taxon>
        <taxon>Pseudomonadati</taxon>
        <taxon>Bacteroidota</taxon>
        <taxon>Flavobacteriia</taxon>
        <taxon>Flavobacteriales</taxon>
        <taxon>Flavobacteriaceae</taxon>
        <taxon>Kordia</taxon>
    </lineage>
</organism>
<dbReference type="NCBIfam" id="NF001453">
    <property type="entry name" value="PRK00312.1"/>
    <property type="match status" value="1"/>
</dbReference>
<keyword evidence="6 7" id="KW-0949">S-adenosyl-L-methionine</keyword>
<feature type="active site" evidence="7">
    <location>
        <position position="100"/>
    </location>
</feature>
<dbReference type="GO" id="GO:0004719">
    <property type="term" value="F:protein-L-isoaspartate (D-aspartate) O-methyltransferase activity"/>
    <property type="evidence" value="ECO:0007669"/>
    <property type="project" value="UniProtKB-UniRule"/>
</dbReference>
<dbReference type="FunFam" id="3.40.50.150:FF:000010">
    <property type="entry name" value="Protein-L-isoaspartate O-methyltransferase"/>
    <property type="match status" value="1"/>
</dbReference>
<accession>A0A2T6BQP7</accession>
<evidence type="ECO:0000256" key="5">
    <source>
        <dbReference type="ARBA" id="ARBA00022679"/>
    </source>
</evidence>
<dbReference type="NCBIfam" id="TIGR00080">
    <property type="entry name" value="pimt"/>
    <property type="match status" value="1"/>
</dbReference>
<dbReference type="EMBL" id="QBKT01000014">
    <property type="protein sequence ID" value="PTX58369.1"/>
    <property type="molecule type" value="Genomic_DNA"/>
</dbReference>
<evidence type="ECO:0000256" key="3">
    <source>
        <dbReference type="ARBA" id="ARBA00022490"/>
    </source>
</evidence>
<comment type="caution">
    <text evidence="8">The sequence shown here is derived from an EMBL/GenBank/DDBJ whole genome shotgun (WGS) entry which is preliminary data.</text>
</comment>
<keyword evidence="9" id="KW-1185">Reference proteome</keyword>
<protein>
    <recommendedName>
        <fullName evidence="7">Protein-L-isoaspartate O-methyltransferase</fullName>
        <ecNumber evidence="7">2.1.1.77</ecNumber>
    </recommendedName>
    <alternativeName>
        <fullName evidence="7">L-isoaspartyl protein carboxyl methyltransferase</fullName>
    </alternativeName>
    <alternativeName>
        <fullName evidence="7">Protein L-isoaspartyl methyltransferase</fullName>
    </alternativeName>
    <alternativeName>
        <fullName evidence="7">Protein-beta-aspartate methyltransferase</fullName>
        <shortName evidence="7">PIMT</shortName>
    </alternativeName>
</protein>
<evidence type="ECO:0000313" key="9">
    <source>
        <dbReference type="Proteomes" id="UP000244090"/>
    </source>
</evidence>
<dbReference type="GO" id="GO:0030091">
    <property type="term" value="P:protein repair"/>
    <property type="evidence" value="ECO:0007669"/>
    <property type="project" value="UniProtKB-UniRule"/>
</dbReference>
<proteinExistence type="inferred from homology"/>
<evidence type="ECO:0000313" key="8">
    <source>
        <dbReference type="EMBL" id="PTX58369.1"/>
    </source>
</evidence>
<evidence type="ECO:0000256" key="2">
    <source>
        <dbReference type="ARBA" id="ARBA00005369"/>
    </source>
</evidence>
<dbReference type="PANTHER" id="PTHR11579">
    <property type="entry name" value="PROTEIN-L-ISOASPARTATE O-METHYLTRANSFERASE"/>
    <property type="match status" value="1"/>
</dbReference>
<gene>
    <name evidence="7" type="primary">pcm</name>
    <name evidence="8" type="ORF">C8N46_11414</name>
</gene>
<dbReference type="PROSITE" id="PS01279">
    <property type="entry name" value="PCMT"/>
    <property type="match status" value="1"/>
</dbReference>
<dbReference type="GO" id="GO:0005737">
    <property type="term" value="C:cytoplasm"/>
    <property type="evidence" value="ECO:0007669"/>
    <property type="project" value="UniProtKB-SubCell"/>
</dbReference>
<dbReference type="HAMAP" id="MF_00090">
    <property type="entry name" value="PIMT"/>
    <property type="match status" value="1"/>
</dbReference>
<comment type="catalytic activity">
    <reaction evidence="7">
        <text>[protein]-L-isoaspartate + S-adenosyl-L-methionine = [protein]-L-isoaspartate alpha-methyl ester + S-adenosyl-L-homocysteine</text>
        <dbReference type="Rhea" id="RHEA:12705"/>
        <dbReference type="Rhea" id="RHEA-COMP:12143"/>
        <dbReference type="Rhea" id="RHEA-COMP:12144"/>
        <dbReference type="ChEBI" id="CHEBI:57856"/>
        <dbReference type="ChEBI" id="CHEBI:59789"/>
        <dbReference type="ChEBI" id="CHEBI:90596"/>
        <dbReference type="ChEBI" id="CHEBI:90598"/>
        <dbReference type="EC" id="2.1.1.77"/>
    </reaction>
</comment>
<dbReference type="InterPro" id="IPR000682">
    <property type="entry name" value="PCMT"/>
</dbReference>
<comment type="similarity">
    <text evidence="2 7">Belongs to the methyltransferase superfamily. L-isoaspartyl/D-aspartyl protein methyltransferase family.</text>
</comment>
<evidence type="ECO:0000256" key="7">
    <source>
        <dbReference type="HAMAP-Rule" id="MF_00090"/>
    </source>
</evidence>
<evidence type="ECO:0000256" key="1">
    <source>
        <dbReference type="ARBA" id="ARBA00004496"/>
    </source>
</evidence>
<evidence type="ECO:0000256" key="6">
    <source>
        <dbReference type="ARBA" id="ARBA00022691"/>
    </source>
</evidence>
<dbReference type="GO" id="GO:0032259">
    <property type="term" value="P:methylation"/>
    <property type="evidence" value="ECO:0007669"/>
    <property type="project" value="UniProtKB-KW"/>
</dbReference>
<dbReference type="CDD" id="cd02440">
    <property type="entry name" value="AdoMet_MTases"/>
    <property type="match status" value="1"/>
</dbReference>